<dbReference type="GO" id="GO:0043596">
    <property type="term" value="C:nuclear replication fork"/>
    <property type="evidence" value="ECO:0007669"/>
    <property type="project" value="TreeGrafter"/>
</dbReference>
<dbReference type="InterPro" id="IPR012340">
    <property type="entry name" value="NA-bd_OB-fold"/>
</dbReference>
<evidence type="ECO:0000313" key="12">
    <source>
        <dbReference type="Proteomes" id="UP000094801"/>
    </source>
</evidence>
<comment type="subcellular location">
    <subcellularLocation>
        <location evidence="1">Nucleus</location>
    </subcellularLocation>
</comment>
<evidence type="ECO:0000256" key="6">
    <source>
        <dbReference type="ARBA" id="ARBA00022833"/>
    </source>
</evidence>
<evidence type="ECO:0000256" key="5">
    <source>
        <dbReference type="ARBA" id="ARBA00022771"/>
    </source>
</evidence>
<feature type="compositionally biased region" description="Basic residues" evidence="8">
    <location>
        <begin position="424"/>
        <end position="434"/>
    </location>
</feature>
<evidence type="ECO:0000256" key="2">
    <source>
        <dbReference type="ARBA" id="ARBA00009679"/>
    </source>
</evidence>
<dbReference type="Pfam" id="PF09329">
    <property type="entry name" value="zf-primase"/>
    <property type="match status" value="1"/>
</dbReference>
<sequence length="448" mass="51415">MQQEKLMASRVYTFDLGDDFKPLDETVDEKDFYSGKYLSKRYISKEVLEKAFQGMKLMRVEHVFAKITPPEFQAPQYSNYVVFGIIVTKSETKNTSDNRSKFLKIQLSNFKQQVTVTILGTAFDKYWKLRVGDVVAILNPSVYVYQTEKGKGFTLSLKNSEGFILEIGRSKHFGKCKSIKKDGSVCDTPVDTSKTEYCDYHVEMHVNKTASKRLELSGSFRMFSPTEDGTKQAMYMNKKGSVSGGGGGQLVTDDFAPKYDRKAEMGRLYFSNPDASRAFFDKDYSNPNIMQERKIRKEKTDRIAKERKLREKLINLTNSTVLKNNEYVESQELKETKQKITNVAFGAKIMNKIGFDPTRRMFEKPNNDEGTIKSIALINELKKESLKKEMNLKASVEETLEKKRKWATNEKNLKLYRQGDSITKKSKPKLKPKPKMVELSSSDDDDSE</sequence>
<dbReference type="GO" id="GO:0003697">
    <property type="term" value="F:single-stranded DNA binding"/>
    <property type="evidence" value="ECO:0007669"/>
    <property type="project" value="InterPro"/>
</dbReference>
<evidence type="ECO:0000259" key="9">
    <source>
        <dbReference type="Pfam" id="PF09329"/>
    </source>
</evidence>
<name>A0A1E4STJ8_9ASCO</name>
<dbReference type="Proteomes" id="UP000094801">
    <property type="component" value="Unassembled WGS sequence"/>
</dbReference>
<dbReference type="PANTHER" id="PTHR13454:SF11">
    <property type="entry name" value="PROTEIN MCM10 HOMOLOG"/>
    <property type="match status" value="1"/>
</dbReference>
<evidence type="ECO:0000256" key="7">
    <source>
        <dbReference type="ARBA" id="ARBA00023242"/>
    </source>
</evidence>
<evidence type="ECO:0000256" key="4">
    <source>
        <dbReference type="ARBA" id="ARBA00022723"/>
    </source>
</evidence>
<organism evidence="11 12">
    <name type="scientific">[Candida] arabinofermentans NRRL YB-2248</name>
    <dbReference type="NCBI Taxonomy" id="983967"/>
    <lineage>
        <taxon>Eukaryota</taxon>
        <taxon>Fungi</taxon>
        <taxon>Dikarya</taxon>
        <taxon>Ascomycota</taxon>
        <taxon>Saccharomycotina</taxon>
        <taxon>Pichiomycetes</taxon>
        <taxon>Pichiales</taxon>
        <taxon>Pichiaceae</taxon>
        <taxon>Ogataea</taxon>
        <taxon>Ogataea/Candida clade</taxon>
    </lineage>
</organism>
<accession>A0A1E4STJ8</accession>
<feature type="domain" description="MCM10 OB-fold" evidence="10">
    <location>
        <begin position="33"/>
        <end position="160"/>
    </location>
</feature>
<dbReference type="GO" id="GO:0003688">
    <property type="term" value="F:DNA replication origin binding"/>
    <property type="evidence" value="ECO:0007669"/>
    <property type="project" value="TreeGrafter"/>
</dbReference>
<evidence type="ECO:0000256" key="3">
    <source>
        <dbReference type="ARBA" id="ARBA00022705"/>
    </source>
</evidence>
<keyword evidence="6" id="KW-0862">Zinc</keyword>
<proteinExistence type="inferred from homology"/>
<dbReference type="PANTHER" id="PTHR13454">
    <property type="entry name" value="PROTEIN MCM10 HOMOLOG"/>
    <property type="match status" value="1"/>
</dbReference>
<keyword evidence="3" id="KW-0235">DNA replication</keyword>
<feature type="domain" description="Zinc finger Mcm10/DnaG-type" evidence="9">
    <location>
        <begin position="168"/>
        <end position="213"/>
    </location>
</feature>
<dbReference type="Gene3D" id="2.40.50.140">
    <property type="entry name" value="Nucleic acid-binding proteins"/>
    <property type="match status" value="1"/>
</dbReference>
<dbReference type="GO" id="GO:0008270">
    <property type="term" value="F:zinc ion binding"/>
    <property type="evidence" value="ECO:0007669"/>
    <property type="project" value="UniProtKB-KW"/>
</dbReference>
<evidence type="ECO:0000313" key="11">
    <source>
        <dbReference type="EMBL" id="ODV82834.1"/>
    </source>
</evidence>
<evidence type="ECO:0000259" key="10">
    <source>
        <dbReference type="Pfam" id="PF22379"/>
    </source>
</evidence>
<keyword evidence="7" id="KW-0539">Nucleus</keyword>
<keyword evidence="12" id="KW-1185">Reference proteome</keyword>
<gene>
    <name evidence="11" type="ORF">CANARDRAFT_204426</name>
</gene>
<dbReference type="SUPFAM" id="SSF50249">
    <property type="entry name" value="Nucleic acid-binding proteins"/>
    <property type="match status" value="1"/>
</dbReference>
<dbReference type="InterPro" id="IPR040184">
    <property type="entry name" value="Mcm10"/>
</dbReference>
<dbReference type="AlphaFoldDB" id="A0A1E4STJ8"/>
<keyword evidence="5" id="KW-0863">Zinc-finger</keyword>
<evidence type="ECO:0000256" key="1">
    <source>
        <dbReference type="ARBA" id="ARBA00004123"/>
    </source>
</evidence>
<dbReference type="GO" id="GO:0006270">
    <property type="term" value="P:DNA replication initiation"/>
    <property type="evidence" value="ECO:0007669"/>
    <property type="project" value="InterPro"/>
</dbReference>
<dbReference type="STRING" id="983967.A0A1E4STJ8"/>
<feature type="region of interest" description="Disordered" evidence="8">
    <location>
        <begin position="417"/>
        <end position="448"/>
    </location>
</feature>
<dbReference type="EMBL" id="KV453873">
    <property type="protein sequence ID" value="ODV82834.1"/>
    <property type="molecule type" value="Genomic_DNA"/>
</dbReference>
<evidence type="ECO:0000256" key="8">
    <source>
        <dbReference type="SAM" id="MobiDB-lite"/>
    </source>
</evidence>
<reference evidence="12" key="1">
    <citation type="submission" date="2016-04" db="EMBL/GenBank/DDBJ databases">
        <title>Comparative genomics of biotechnologically important yeasts.</title>
        <authorList>
            <consortium name="DOE Joint Genome Institute"/>
            <person name="Riley R."/>
            <person name="Haridas S."/>
            <person name="Wolfe K.H."/>
            <person name="Lopes M.R."/>
            <person name="Hittinger C.T."/>
            <person name="Goker M."/>
            <person name="Salamov A."/>
            <person name="Wisecaver J."/>
            <person name="Long T.M."/>
            <person name="Aerts A.L."/>
            <person name="Barry K."/>
            <person name="Choi C."/>
            <person name="Clum A."/>
            <person name="Coughlan A.Y."/>
            <person name="Deshpande S."/>
            <person name="Douglass A.P."/>
            <person name="Hanson S.J."/>
            <person name="Klenk H.-P."/>
            <person name="Labutti K."/>
            <person name="Lapidus A."/>
            <person name="Lindquist E."/>
            <person name="Lipzen A."/>
            <person name="Meier-Kolthoff J.P."/>
            <person name="Ohm R.A."/>
            <person name="Otillar R.P."/>
            <person name="Pangilinan J."/>
            <person name="Peng Y."/>
            <person name="Rokas A."/>
            <person name="Rosa C.A."/>
            <person name="Scheuner C."/>
            <person name="Sibirny A.A."/>
            <person name="Slot J.C."/>
            <person name="Stielow J.B."/>
            <person name="Sun H."/>
            <person name="Kurtzman C.P."/>
            <person name="Blackwell M."/>
            <person name="Grigoriev I.V."/>
            <person name="Jeffries T.W."/>
        </authorList>
    </citation>
    <scope>NUCLEOTIDE SEQUENCE [LARGE SCALE GENOMIC DNA]</scope>
    <source>
        <strain evidence="12">NRRL YB-2248</strain>
    </source>
</reference>
<dbReference type="InterPro" id="IPR055065">
    <property type="entry name" value="OB_MCM10"/>
</dbReference>
<comment type="similarity">
    <text evidence="2">Belongs to the MCM10 family.</text>
</comment>
<dbReference type="Pfam" id="PF22379">
    <property type="entry name" value="OB_MCM10"/>
    <property type="match status" value="1"/>
</dbReference>
<protein>
    <submittedName>
        <fullName evidence="11">Uncharacterized protein</fullName>
    </submittedName>
</protein>
<keyword evidence="4" id="KW-0479">Metal-binding</keyword>
<dbReference type="OrthoDB" id="273123at2759"/>
<dbReference type="InterPro" id="IPR015408">
    <property type="entry name" value="Znf_Mcm10/DnaG"/>
</dbReference>